<keyword evidence="1" id="KW-0812">Transmembrane</keyword>
<dbReference type="STRING" id="1121448.DGI_1658"/>
<dbReference type="AlphaFoldDB" id="T2GBH4"/>
<reference evidence="3" key="2">
    <citation type="submission" date="2013-07" db="EMBL/GenBank/DDBJ databases">
        <authorList>
            <person name="Morais-Silva F.O."/>
            <person name="Rezende A.M."/>
            <person name="Pimentel C."/>
            <person name="Resende D.M."/>
            <person name="Santos C.I."/>
            <person name="Clemente C."/>
            <person name="de Oliveira L.M."/>
            <person name="da Silva S.M."/>
            <person name="Costa D.A."/>
            <person name="Varela-Raposo A."/>
            <person name="Horacio E.C.A."/>
            <person name="Matos M."/>
            <person name="Flores O."/>
            <person name="Ruiz J.C."/>
            <person name="Rodrigues-Pousada C."/>
        </authorList>
    </citation>
    <scope>NUCLEOTIDE SEQUENCE [LARGE SCALE GENOMIC DNA]</scope>
    <source>
        <strain evidence="3">ATCC 19364 / DSM 1382 / NCIMB 9332 / VKM B-1759</strain>
    </source>
</reference>
<feature type="transmembrane region" description="Helical" evidence="1">
    <location>
        <begin position="92"/>
        <end position="111"/>
    </location>
</feature>
<evidence type="ECO:0000256" key="1">
    <source>
        <dbReference type="SAM" id="Phobius"/>
    </source>
</evidence>
<keyword evidence="1" id="KW-0472">Membrane</keyword>
<proteinExistence type="predicted"/>
<dbReference type="eggNOG" id="ENOG5033GPG">
    <property type="taxonomic scope" value="Bacteria"/>
</dbReference>
<dbReference type="Proteomes" id="UP000016587">
    <property type="component" value="Chromosome"/>
</dbReference>
<keyword evidence="3" id="KW-1185">Reference proteome</keyword>
<dbReference type="HOGENOM" id="CLU_125898_1_0_7"/>
<dbReference type="PATRIC" id="fig|1121448.10.peg.1644"/>
<dbReference type="EMBL" id="CP006585">
    <property type="protein sequence ID" value="AGW13481.1"/>
    <property type="molecule type" value="Genomic_DNA"/>
</dbReference>
<evidence type="ECO:0008006" key="4">
    <source>
        <dbReference type="Google" id="ProtNLM"/>
    </source>
</evidence>
<organism evidence="2 3">
    <name type="scientific">Megalodesulfovibrio gigas (strain ATCC 19364 / DSM 1382 / NCIMB 9332 / VKM B-1759)</name>
    <name type="common">Desulfovibrio gigas</name>
    <dbReference type="NCBI Taxonomy" id="1121448"/>
    <lineage>
        <taxon>Bacteria</taxon>
        <taxon>Pseudomonadati</taxon>
        <taxon>Thermodesulfobacteriota</taxon>
        <taxon>Desulfovibrionia</taxon>
        <taxon>Desulfovibrionales</taxon>
        <taxon>Desulfovibrionaceae</taxon>
        <taxon>Megalodesulfovibrio</taxon>
    </lineage>
</organism>
<reference evidence="2 3" key="1">
    <citation type="journal article" date="2013" name="J. Bacteriol.">
        <title>Roles of HynAB and Ech, the only two hydrogenases found in the model sulfate reducer Desulfovibrio gigas.</title>
        <authorList>
            <person name="Morais-Silva F.O."/>
            <person name="Santos C.I."/>
            <person name="Rodrigues R."/>
            <person name="Pereira I.A."/>
            <person name="Rodrigues-Pousada C."/>
        </authorList>
    </citation>
    <scope>NUCLEOTIDE SEQUENCE [LARGE SCALE GENOMIC DNA]</scope>
    <source>
        <strain evidence="3">ATCC 19364 / DSM 1382 / NCIMB 9332 / VKM B-1759</strain>
    </source>
</reference>
<dbReference type="Pfam" id="PF13160">
    <property type="entry name" value="DUF3995"/>
    <property type="match status" value="1"/>
</dbReference>
<evidence type="ECO:0000313" key="3">
    <source>
        <dbReference type="Proteomes" id="UP000016587"/>
    </source>
</evidence>
<feature type="transmembrane region" description="Helical" evidence="1">
    <location>
        <begin position="60"/>
        <end position="80"/>
    </location>
</feature>
<name>T2GBH4_MEGG1</name>
<dbReference type="RefSeq" id="WP_021760336.1">
    <property type="nucleotide sequence ID" value="NC_022444.1"/>
</dbReference>
<feature type="transmembrane region" description="Helical" evidence="1">
    <location>
        <begin position="123"/>
        <end position="142"/>
    </location>
</feature>
<gene>
    <name evidence="2" type="ORF">DGI_1658</name>
</gene>
<dbReference type="OrthoDB" id="344976at2"/>
<keyword evidence="1" id="KW-1133">Transmembrane helix</keyword>
<protein>
    <recommendedName>
        <fullName evidence="4">DUF3995 domain-containing protein</fullName>
    </recommendedName>
</protein>
<dbReference type="KEGG" id="dgg:DGI_1658"/>
<dbReference type="InterPro" id="IPR025058">
    <property type="entry name" value="DUF3995"/>
</dbReference>
<evidence type="ECO:0000313" key="2">
    <source>
        <dbReference type="EMBL" id="AGW13481.1"/>
    </source>
</evidence>
<sequence>MMRSWAALGVASAFGALAVLHGYWALGGFWPGRDSESLARMVVGSPPGTRAPGPGPCWCVVMLLLAGMALVSGAAGFLSLPLAPHWIQRGTLLVAIILLLRGLLGLAYSIIRRKADSPFVKLNIILYSPLCLLLSLLLCMAMEH</sequence>
<accession>T2GBH4</accession>